<dbReference type="EMBL" id="FQVL01000001">
    <property type="protein sequence ID" value="SHE43763.1"/>
    <property type="molecule type" value="Genomic_DNA"/>
</dbReference>
<keyword evidence="3" id="KW-1185">Reference proteome</keyword>
<keyword evidence="1" id="KW-0472">Membrane</keyword>
<organism evidence="2 3">
    <name type="scientific">Seinonella peptonophila</name>
    <dbReference type="NCBI Taxonomy" id="112248"/>
    <lineage>
        <taxon>Bacteria</taxon>
        <taxon>Bacillati</taxon>
        <taxon>Bacillota</taxon>
        <taxon>Bacilli</taxon>
        <taxon>Bacillales</taxon>
        <taxon>Thermoactinomycetaceae</taxon>
        <taxon>Seinonella</taxon>
    </lineage>
</organism>
<feature type="transmembrane region" description="Helical" evidence="1">
    <location>
        <begin position="167"/>
        <end position="187"/>
    </location>
</feature>
<evidence type="ECO:0000256" key="1">
    <source>
        <dbReference type="SAM" id="Phobius"/>
    </source>
</evidence>
<gene>
    <name evidence="2" type="ORF">SAMN05444392_101464</name>
</gene>
<reference evidence="2 3" key="1">
    <citation type="submission" date="2016-11" db="EMBL/GenBank/DDBJ databases">
        <authorList>
            <person name="Jaros S."/>
            <person name="Januszkiewicz K."/>
            <person name="Wedrychowicz H."/>
        </authorList>
    </citation>
    <scope>NUCLEOTIDE SEQUENCE [LARGE SCALE GENOMIC DNA]</scope>
    <source>
        <strain evidence="2 3">DSM 44666</strain>
    </source>
</reference>
<dbReference type="RefSeq" id="WP_073151323.1">
    <property type="nucleotide sequence ID" value="NZ_FQVL01000001.1"/>
</dbReference>
<keyword evidence="1" id="KW-0812">Transmembrane</keyword>
<protein>
    <submittedName>
        <fullName evidence="2">Uncharacterized protein</fullName>
    </submittedName>
</protein>
<dbReference type="AlphaFoldDB" id="A0A1M4TH11"/>
<feature type="transmembrane region" description="Helical" evidence="1">
    <location>
        <begin position="56"/>
        <end position="75"/>
    </location>
</feature>
<evidence type="ECO:0000313" key="2">
    <source>
        <dbReference type="EMBL" id="SHE43763.1"/>
    </source>
</evidence>
<feature type="transmembrane region" description="Helical" evidence="1">
    <location>
        <begin position="130"/>
        <end position="152"/>
    </location>
</feature>
<evidence type="ECO:0000313" key="3">
    <source>
        <dbReference type="Proteomes" id="UP000184476"/>
    </source>
</evidence>
<sequence length="202" mass="23382">MGIYLLLFSILILFGWFRKSLSELSHAQTTSIPLFILLLLISLLLPPFPSDATVQVTVGVMLFLTAILLLIRYVTREQQQLLFTYSLSTVMGLFMLQTFLFLPGDWDNLEFKLLESLTVLSIAQLTLPSLLLRITYIASTLFVFSLTMIVVYHERISPLIIGDNDLLVHMVFLCYVSLFFHSIQLWWNERSSSRVDKRQRNR</sequence>
<dbReference type="STRING" id="112248.SAMN05444392_101464"/>
<proteinExistence type="predicted"/>
<keyword evidence="1" id="KW-1133">Transmembrane helix</keyword>
<feature type="transmembrane region" description="Helical" evidence="1">
    <location>
        <begin position="32"/>
        <end position="49"/>
    </location>
</feature>
<dbReference type="Proteomes" id="UP000184476">
    <property type="component" value="Unassembled WGS sequence"/>
</dbReference>
<feature type="transmembrane region" description="Helical" evidence="1">
    <location>
        <begin position="81"/>
        <end position="102"/>
    </location>
</feature>
<name>A0A1M4TH11_9BACL</name>
<accession>A0A1M4TH11</accession>